<keyword evidence="1" id="KW-0408">Iron</keyword>
<sequence>MKNNKISLNQLPIGKKASVIGLTSNGTTRRRMLDLGIIDGTEIEALYKSPSGNPIAYQIRGAVIALRSDASERILVSTL</sequence>
<dbReference type="Proteomes" id="UP000466848">
    <property type="component" value="Chromosome"/>
</dbReference>
<gene>
    <name evidence="3" type="ORF">Ami103574_06475</name>
</gene>
<dbReference type="SUPFAM" id="SSF50037">
    <property type="entry name" value="C-terminal domain of transcriptional repressors"/>
    <property type="match status" value="1"/>
</dbReference>
<organism evidence="3 4">
    <name type="scientific">Aminipila butyrica</name>
    <dbReference type="NCBI Taxonomy" id="433296"/>
    <lineage>
        <taxon>Bacteria</taxon>
        <taxon>Bacillati</taxon>
        <taxon>Bacillota</taxon>
        <taxon>Clostridia</taxon>
        <taxon>Peptostreptococcales</taxon>
        <taxon>Anaerovoracaceae</taxon>
        <taxon>Aminipila</taxon>
    </lineage>
</organism>
<evidence type="ECO:0000313" key="3">
    <source>
        <dbReference type="EMBL" id="QIB68989.1"/>
    </source>
</evidence>
<evidence type="ECO:0000313" key="4">
    <source>
        <dbReference type="Proteomes" id="UP000466848"/>
    </source>
</evidence>
<dbReference type="EMBL" id="CP048649">
    <property type="protein sequence ID" value="QIB68989.1"/>
    <property type="molecule type" value="Genomic_DNA"/>
</dbReference>
<dbReference type="Gene3D" id="2.30.30.90">
    <property type="match status" value="1"/>
</dbReference>
<protein>
    <submittedName>
        <fullName evidence="3">Ferrous iron transport protein A</fullName>
    </submittedName>
</protein>
<feature type="domain" description="Ferrous iron transporter FeoA-like" evidence="2">
    <location>
        <begin position="6"/>
        <end position="78"/>
    </location>
</feature>
<accession>A0A858BUX5</accession>
<dbReference type="SMART" id="SM00899">
    <property type="entry name" value="FeoA"/>
    <property type="match status" value="1"/>
</dbReference>
<dbReference type="RefSeq" id="WP_163065856.1">
    <property type="nucleotide sequence ID" value="NZ_CP048649.1"/>
</dbReference>
<name>A0A858BUX5_9FIRM</name>
<evidence type="ECO:0000256" key="1">
    <source>
        <dbReference type="ARBA" id="ARBA00023004"/>
    </source>
</evidence>
<dbReference type="PANTHER" id="PTHR42954">
    <property type="entry name" value="FE(2+) TRANSPORT PROTEIN A"/>
    <property type="match status" value="1"/>
</dbReference>
<dbReference type="AlphaFoldDB" id="A0A858BUX5"/>
<dbReference type="Pfam" id="PF04023">
    <property type="entry name" value="FeoA"/>
    <property type="match status" value="1"/>
</dbReference>
<dbReference type="InterPro" id="IPR007167">
    <property type="entry name" value="Fe-transptr_FeoA-like"/>
</dbReference>
<keyword evidence="4" id="KW-1185">Reference proteome</keyword>
<reference evidence="3 4" key="1">
    <citation type="submission" date="2020-02" db="EMBL/GenBank/DDBJ databases">
        <authorList>
            <person name="Kim Y.B."/>
            <person name="Roh S.W."/>
        </authorList>
    </citation>
    <scope>NUCLEOTIDE SEQUENCE [LARGE SCALE GENOMIC DNA]</scope>
    <source>
        <strain evidence="3 4">DSM 103574</strain>
    </source>
</reference>
<dbReference type="PANTHER" id="PTHR42954:SF2">
    <property type="entry name" value="FE(2+) TRANSPORT PROTEIN A"/>
    <property type="match status" value="1"/>
</dbReference>
<evidence type="ECO:0000259" key="2">
    <source>
        <dbReference type="SMART" id="SM00899"/>
    </source>
</evidence>
<proteinExistence type="predicted"/>
<dbReference type="InterPro" id="IPR008988">
    <property type="entry name" value="Transcriptional_repressor_C"/>
</dbReference>
<dbReference type="KEGG" id="abut:Ami103574_06475"/>
<dbReference type="GO" id="GO:0046914">
    <property type="term" value="F:transition metal ion binding"/>
    <property type="evidence" value="ECO:0007669"/>
    <property type="project" value="InterPro"/>
</dbReference>
<dbReference type="InterPro" id="IPR038157">
    <property type="entry name" value="FeoA_core_dom"/>
</dbReference>
<dbReference type="InterPro" id="IPR052713">
    <property type="entry name" value="FeoA"/>
</dbReference>